<comment type="function">
    <text evidence="9">Part of the binding-protein-dependent transport system for D-xylose. Probably responsible for the translocation of the substrate across the membrane.</text>
</comment>
<feature type="transmembrane region" description="Helical" evidence="11">
    <location>
        <begin position="91"/>
        <end position="110"/>
    </location>
</feature>
<organism evidence="12 13">
    <name type="scientific">Ruminococcus flavefaciens</name>
    <dbReference type="NCBI Taxonomy" id="1265"/>
    <lineage>
        <taxon>Bacteria</taxon>
        <taxon>Bacillati</taxon>
        <taxon>Bacillota</taxon>
        <taxon>Clostridia</taxon>
        <taxon>Eubacteriales</taxon>
        <taxon>Oscillospiraceae</taxon>
        <taxon>Ruminococcus</taxon>
    </lineage>
</organism>
<evidence type="ECO:0000313" key="13">
    <source>
        <dbReference type="Proteomes" id="UP000183190"/>
    </source>
</evidence>
<keyword evidence="7 11" id="KW-1133">Transmembrane helix</keyword>
<keyword evidence="3" id="KW-1003">Cell membrane</keyword>
<feature type="transmembrane region" description="Helical" evidence="11">
    <location>
        <begin position="7"/>
        <end position="26"/>
    </location>
</feature>
<dbReference type="AlphaFoldDB" id="A0A1H6L073"/>
<evidence type="ECO:0000256" key="9">
    <source>
        <dbReference type="ARBA" id="ARBA00035611"/>
    </source>
</evidence>
<dbReference type="PANTHER" id="PTHR32196:SF32">
    <property type="entry name" value="XYLOSE TRANSPORT SYSTEM PERMEASE PROTEIN XYLH"/>
    <property type="match status" value="1"/>
</dbReference>
<evidence type="ECO:0000256" key="2">
    <source>
        <dbReference type="ARBA" id="ARBA00022448"/>
    </source>
</evidence>
<dbReference type="OrthoDB" id="9813906at2"/>
<feature type="transmembrane region" description="Helical" evidence="11">
    <location>
        <begin position="365"/>
        <end position="384"/>
    </location>
</feature>
<evidence type="ECO:0000256" key="1">
    <source>
        <dbReference type="ARBA" id="ARBA00004651"/>
    </source>
</evidence>
<sequence length="393" mass="42209">MNVKTFIKKYTMVIALVVVFIFFAWWTEQRLLYPQNLSNLLIQNAYVLVLACGMLMCILTGGNIDLSVGSTVCFIGAIAAQMLTKHNLNPIVVILLCLVFSCLIGMWQGFWIGYVHIPPFICTLAGMFLFRGFGRAILESKTIAIPQSDGTVGKKFLDIFTSYIEVPGVDTADKKWSAFILGIIIAVALIAVTVLKRVKKAKKGYKQESAISQFGKILVIDALVLAYTWKLSLYKGIPVMAIWVLAVVGIYAFITSKTAFGRHFYAVGGNEKATKLSGINTKMVYFMAYTSMSVLAGLSGLLVAARVGSVNGDTGNSFEMDAIGSCFIGGASAYGGSGTVGGVMVGAILLGVINQGMSIKGLDNNWQYVVKGGVLLVAVIFDVVSNKKTGKAG</sequence>
<evidence type="ECO:0000256" key="8">
    <source>
        <dbReference type="ARBA" id="ARBA00023136"/>
    </source>
</evidence>
<feature type="transmembrane region" description="Helical" evidence="11">
    <location>
        <begin position="284"/>
        <end position="307"/>
    </location>
</feature>
<evidence type="ECO:0000256" key="11">
    <source>
        <dbReference type="SAM" id="Phobius"/>
    </source>
</evidence>
<evidence type="ECO:0000256" key="5">
    <source>
        <dbReference type="ARBA" id="ARBA00022597"/>
    </source>
</evidence>
<keyword evidence="5 12" id="KW-0762">Sugar transport</keyword>
<comment type="subcellular location">
    <subcellularLocation>
        <location evidence="1">Cell membrane</location>
        <topology evidence="1">Multi-pass membrane protein</topology>
    </subcellularLocation>
</comment>
<dbReference type="Proteomes" id="UP000183190">
    <property type="component" value="Unassembled WGS sequence"/>
</dbReference>
<name>A0A1H6L073_RUMFL</name>
<keyword evidence="6 11" id="KW-0812">Transmembrane</keyword>
<feature type="transmembrane region" description="Helical" evidence="11">
    <location>
        <begin position="46"/>
        <end position="79"/>
    </location>
</feature>
<evidence type="ECO:0000256" key="3">
    <source>
        <dbReference type="ARBA" id="ARBA00022475"/>
    </source>
</evidence>
<dbReference type="InterPro" id="IPR001851">
    <property type="entry name" value="ABC_transp_permease"/>
</dbReference>
<dbReference type="GO" id="GO:0022857">
    <property type="term" value="F:transmembrane transporter activity"/>
    <property type="evidence" value="ECO:0007669"/>
    <property type="project" value="InterPro"/>
</dbReference>
<keyword evidence="8 11" id="KW-0472">Membrane</keyword>
<dbReference type="PANTHER" id="PTHR32196">
    <property type="entry name" value="ABC TRANSPORTER PERMEASE PROTEIN YPHD-RELATED-RELATED"/>
    <property type="match status" value="1"/>
</dbReference>
<dbReference type="GO" id="GO:0005886">
    <property type="term" value="C:plasma membrane"/>
    <property type="evidence" value="ECO:0007669"/>
    <property type="project" value="UniProtKB-SubCell"/>
</dbReference>
<dbReference type="Pfam" id="PF02653">
    <property type="entry name" value="BPD_transp_2"/>
    <property type="match status" value="1"/>
</dbReference>
<evidence type="ECO:0000256" key="4">
    <source>
        <dbReference type="ARBA" id="ARBA00022519"/>
    </source>
</evidence>
<accession>A0A1H6L073</accession>
<feature type="transmembrane region" description="Helical" evidence="11">
    <location>
        <begin position="235"/>
        <end position="254"/>
    </location>
</feature>
<evidence type="ECO:0000313" key="12">
    <source>
        <dbReference type="EMBL" id="SEH79336.1"/>
    </source>
</evidence>
<keyword evidence="4" id="KW-0997">Cell inner membrane</keyword>
<feature type="transmembrane region" description="Helical" evidence="11">
    <location>
        <begin position="176"/>
        <end position="198"/>
    </location>
</feature>
<gene>
    <name evidence="12" type="ORF">SAMN02910265_02732</name>
</gene>
<dbReference type="CDD" id="cd06579">
    <property type="entry name" value="TM_PBP1_transp_AraH_like"/>
    <property type="match status" value="1"/>
</dbReference>
<dbReference type="RefSeq" id="WP_074718339.1">
    <property type="nucleotide sequence ID" value="NZ_FNWV01000012.1"/>
</dbReference>
<feature type="transmembrane region" description="Helical" evidence="11">
    <location>
        <begin position="210"/>
        <end position="229"/>
    </location>
</feature>
<evidence type="ECO:0000256" key="10">
    <source>
        <dbReference type="ARBA" id="ARBA00035686"/>
    </source>
</evidence>
<proteinExistence type="predicted"/>
<keyword evidence="2" id="KW-0813">Transport</keyword>
<reference evidence="12 13" key="1">
    <citation type="submission" date="2016-10" db="EMBL/GenBank/DDBJ databases">
        <authorList>
            <person name="de Groot N.N."/>
        </authorList>
    </citation>
    <scope>NUCLEOTIDE SEQUENCE [LARGE SCALE GENOMIC DNA]</scope>
    <source>
        <strain evidence="12 13">YAD2003</strain>
    </source>
</reference>
<feature type="transmembrane region" description="Helical" evidence="11">
    <location>
        <begin position="327"/>
        <end position="353"/>
    </location>
</feature>
<evidence type="ECO:0000256" key="6">
    <source>
        <dbReference type="ARBA" id="ARBA00022692"/>
    </source>
</evidence>
<evidence type="ECO:0000256" key="7">
    <source>
        <dbReference type="ARBA" id="ARBA00022989"/>
    </source>
</evidence>
<dbReference type="EMBL" id="FNWV01000012">
    <property type="protein sequence ID" value="SEH79336.1"/>
    <property type="molecule type" value="Genomic_DNA"/>
</dbReference>
<protein>
    <recommendedName>
        <fullName evidence="10">Xylose transport system permease protein XylH</fullName>
    </recommendedName>
</protein>